<protein>
    <recommendedName>
        <fullName evidence="6">Kelch repeat protein</fullName>
    </recommendedName>
</protein>
<dbReference type="InterPro" id="IPR015915">
    <property type="entry name" value="Kelch-typ_b-propeller"/>
</dbReference>
<organism evidence="4 5">
    <name type="scientific">Lineolata rhizophorae</name>
    <dbReference type="NCBI Taxonomy" id="578093"/>
    <lineage>
        <taxon>Eukaryota</taxon>
        <taxon>Fungi</taxon>
        <taxon>Dikarya</taxon>
        <taxon>Ascomycota</taxon>
        <taxon>Pezizomycotina</taxon>
        <taxon>Dothideomycetes</taxon>
        <taxon>Dothideomycetes incertae sedis</taxon>
        <taxon>Lineolatales</taxon>
        <taxon>Lineolataceae</taxon>
        <taxon>Lineolata</taxon>
    </lineage>
</organism>
<dbReference type="PANTHER" id="PTHR47435">
    <property type="entry name" value="KELCH REPEAT PROTEIN (AFU_ORTHOLOGUE AFUA_5G12780)"/>
    <property type="match status" value="1"/>
</dbReference>
<keyword evidence="5" id="KW-1185">Reference proteome</keyword>
<accession>A0A6A6PBH1</accession>
<keyword evidence="2" id="KW-0408">Iron</keyword>
<proteinExistence type="predicted"/>
<dbReference type="EMBL" id="MU001671">
    <property type="protein sequence ID" value="KAF2461305.1"/>
    <property type="molecule type" value="Genomic_DNA"/>
</dbReference>
<dbReference type="Proteomes" id="UP000799766">
    <property type="component" value="Unassembled WGS sequence"/>
</dbReference>
<dbReference type="InterPro" id="IPR011043">
    <property type="entry name" value="Gal_Oxase/kelch_b-propeller"/>
</dbReference>
<dbReference type="Pfam" id="PF24681">
    <property type="entry name" value="Kelch_KLHDC2_KLHL20_DRC7"/>
    <property type="match status" value="1"/>
</dbReference>
<keyword evidence="1" id="KW-0677">Repeat</keyword>
<sequence>MALRAAGVALTALSFAAPSLQQKDPLTDFCRRFGHQTTVIDRRLYIDGGMVNWNPISQNPLNYTNKDLLWQDLNDTHEGMPQLHTGLTKNASVPDVSGGVLWADEVNKVFYLYGGEVTESPEDFALWAYDAVLDQWNVTGAPRDIQRVAWGAGAAVNERAEGYYLGGWLGDMSVPGWEGSPRMTSNLVRYDMETEAWTNNTGPDGAGRAEGVMLFLPASDNGLLISFGGVMDPDNNGTVVGDPMDNIHVYDIQSGKWYLQQATGDVPDMRRKFCAGATWAQDRSSYNIYLYGGQGINNITGFDDVYILTMPSFKWIKWFPTEPGPGNPHGLTTCNVISNSQMIIIGGYFAQHDECDSPTIWGTHNLNLGANGPQNAPWDLYYPNITEYFVPQEILDEIGGSPTGGATTTSPVEAWGHRDLPVRTRSFATKP</sequence>
<dbReference type="SUPFAM" id="SSF50965">
    <property type="entry name" value="Galactose oxidase, central domain"/>
    <property type="match status" value="1"/>
</dbReference>
<dbReference type="PANTHER" id="PTHR47435:SF4">
    <property type="entry name" value="KELCH REPEAT PROTEIN (AFU_ORTHOLOGUE AFUA_5G12780)"/>
    <property type="match status" value="1"/>
</dbReference>
<dbReference type="GO" id="GO:0019760">
    <property type="term" value="P:glucosinolate metabolic process"/>
    <property type="evidence" value="ECO:0007669"/>
    <property type="project" value="UniProtKB-ARBA"/>
</dbReference>
<dbReference type="AlphaFoldDB" id="A0A6A6PBH1"/>
<keyword evidence="3" id="KW-0732">Signal</keyword>
<evidence type="ECO:0000313" key="4">
    <source>
        <dbReference type="EMBL" id="KAF2461305.1"/>
    </source>
</evidence>
<feature type="chain" id="PRO_5025539227" description="Kelch repeat protein" evidence="3">
    <location>
        <begin position="22"/>
        <end position="431"/>
    </location>
</feature>
<evidence type="ECO:0008006" key="6">
    <source>
        <dbReference type="Google" id="ProtNLM"/>
    </source>
</evidence>
<evidence type="ECO:0000313" key="5">
    <source>
        <dbReference type="Proteomes" id="UP000799766"/>
    </source>
</evidence>
<reference evidence="4" key="1">
    <citation type="journal article" date="2020" name="Stud. Mycol.">
        <title>101 Dothideomycetes genomes: a test case for predicting lifestyles and emergence of pathogens.</title>
        <authorList>
            <person name="Haridas S."/>
            <person name="Albert R."/>
            <person name="Binder M."/>
            <person name="Bloem J."/>
            <person name="Labutti K."/>
            <person name="Salamov A."/>
            <person name="Andreopoulos B."/>
            <person name="Baker S."/>
            <person name="Barry K."/>
            <person name="Bills G."/>
            <person name="Bluhm B."/>
            <person name="Cannon C."/>
            <person name="Castanera R."/>
            <person name="Culley D."/>
            <person name="Daum C."/>
            <person name="Ezra D."/>
            <person name="Gonzalez J."/>
            <person name="Henrissat B."/>
            <person name="Kuo A."/>
            <person name="Liang C."/>
            <person name="Lipzen A."/>
            <person name="Lutzoni F."/>
            <person name="Magnuson J."/>
            <person name="Mondo S."/>
            <person name="Nolan M."/>
            <person name="Ohm R."/>
            <person name="Pangilinan J."/>
            <person name="Park H.-J."/>
            <person name="Ramirez L."/>
            <person name="Alfaro M."/>
            <person name="Sun H."/>
            <person name="Tritt A."/>
            <person name="Yoshinaga Y."/>
            <person name="Zwiers L.-H."/>
            <person name="Turgeon B."/>
            <person name="Goodwin S."/>
            <person name="Spatafora J."/>
            <person name="Crous P."/>
            <person name="Grigoriev I."/>
        </authorList>
    </citation>
    <scope>NUCLEOTIDE SEQUENCE</scope>
    <source>
        <strain evidence="4">ATCC 16933</strain>
    </source>
</reference>
<feature type="signal peptide" evidence="3">
    <location>
        <begin position="1"/>
        <end position="21"/>
    </location>
</feature>
<evidence type="ECO:0000256" key="1">
    <source>
        <dbReference type="ARBA" id="ARBA00022737"/>
    </source>
</evidence>
<evidence type="ECO:0000256" key="3">
    <source>
        <dbReference type="SAM" id="SignalP"/>
    </source>
</evidence>
<evidence type="ECO:0000256" key="2">
    <source>
        <dbReference type="ARBA" id="ARBA00023004"/>
    </source>
</evidence>
<dbReference type="Gene3D" id="2.120.10.80">
    <property type="entry name" value="Kelch-type beta propeller"/>
    <property type="match status" value="1"/>
</dbReference>
<dbReference type="OrthoDB" id="10251809at2759"/>
<gene>
    <name evidence="4" type="ORF">BDY21DRAFT_83089</name>
</gene>
<name>A0A6A6PBH1_9PEZI</name>